<keyword evidence="1" id="KW-0472">Membrane</keyword>
<dbReference type="EMBL" id="NAJO01000034">
    <property type="protein sequence ID" value="OQO00623.1"/>
    <property type="molecule type" value="Genomic_DNA"/>
</dbReference>
<keyword evidence="1" id="KW-1133">Transmembrane helix</keyword>
<sequence>MLSRRLLRLSRIPNLRRPRPPNLSPSSSTSRLFTQNSQLLLVARHTPRPQLPYLAQPSFARRASPFDQHVLRLLSTENRVYVKDQLWLAARWTAIGWTVLVLTGIAYFGWQIETDERSRPTPAEWSFFTRNLLRGARFDREDRAGTGRVDWAKVASTYLAALVRLEEGKDARGVVELVDGEGISIADVGRAGYDITGKSEQWRAGYFEVLMGCAEAAEQLHDMVVDKSRGLVYPREVVVGPSHPDPRPLPSYLGKPPREEDVAPAFEAPEVFYMRVLTGRGFSTQQRLDAVWRYANWLELQGTPQTAGEVYKWGVDIALAALPLQDGIIDKVTSVLSARTSDAGAAVVSPNLLSATKALAVHRARTGDESSALPMLLSILRARSTAPLVIESSPRNALADGKTTNASESAGLDALSQSIVGLFQTRMMAVPSQTGDEPFTRMSAEPSCEESELMLYIGEILSAGSSASSEGLAWTRQAVTIAEAALDTKQGARTLPEAERIKCRACLSTGVANWETMLQQRMTSSGGASESARGTSAGWLDWRSWFGGSGGKRDGYEDSTVGQLRHVAELKMRLAKQKVDEDLYRSRGGGGIVWIGQHL</sequence>
<proteinExistence type="predicted"/>
<keyword evidence="1" id="KW-0812">Transmembrane</keyword>
<protein>
    <submittedName>
        <fullName evidence="2">Uncharacterized protein</fullName>
    </submittedName>
</protein>
<comment type="caution">
    <text evidence="2">The sequence shown here is derived from an EMBL/GenBank/DDBJ whole genome shotgun (WGS) entry which is preliminary data.</text>
</comment>
<dbReference type="OrthoDB" id="5408102at2759"/>
<dbReference type="Proteomes" id="UP000192596">
    <property type="component" value="Unassembled WGS sequence"/>
</dbReference>
<accession>A0A1V8SNB0</accession>
<dbReference type="STRING" id="1507870.A0A1V8SNB0"/>
<keyword evidence="3" id="KW-1185">Reference proteome</keyword>
<evidence type="ECO:0000256" key="1">
    <source>
        <dbReference type="SAM" id="Phobius"/>
    </source>
</evidence>
<evidence type="ECO:0000313" key="2">
    <source>
        <dbReference type="EMBL" id="OQO00623.1"/>
    </source>
</evidence>
<feature type="transmembrane region" description="Helical" evidence="1">
    <location>
        <begin position="88"/>
        <end position="110"/>
    </location>
</feature>
<name>A0A1V8SNB0_9PEZI</name>
<gene>
    <name evidence="2" type="ORF">B0A48_13113</name>
</gene>
<dbReference type="AlphaFoldDB" id="A0A1V8SNB0"/>
<dbReference type="InParanoid" id="A0A1V8SNB0"/>
<evidence type="ECO:0000313" key="3">
    <source>
        <dbReference type="Proteomes" id="UP000192596"/>
    </source>
</evidence>
<organism evidence="2 3">
    <name type="scientific">Cryoendolithus antarcticus</name>
    <dbReference type="NCBI Taxonomy" id="1507870"/>
    <lineage>
        <taxon>Eukaryota</taxon>
        <taxon>Fungi</taxon>
        <taxon>Dikarya</taxon>
        <taxon>Ascomycota</taxon>
        <taxon>Pezizomycotina</taxon>
        <taxon>Dothideomycetes</taxon>
        <taxon>Dothideomycetidae</taxon>
        <taxon>Cladosporiales</taxon>
        <taxon>Cladosporiaceae</taxon>
        <taxon>Cryoendolithus</taxon>
    </lineage>
</organism>
<reference evidence="3" key="1">
    <citation type="submission" date="2017-03" db="EMBL/GenBank/DDBJ databases">
        <title>Genomes of endolithic fungi from Antarctica.</title>
        <authorList>
            <person name="Coleine C."/>
            <person name="Masonjones S."/>
            <person name="Stajich J.E."/>
        </authorList>
    </citation>
    <scope>NUCLEOTIDE SEQUENCE [LARGE SCALE GENOMIC DNA]</scope>
    <source>
        <strain evidence="3">CCFEE 5527</strain>
    </source>
</reference>